<protein>
    <submittedName>
        <fullName evidence="2">5-oxoprolinase</fullName>
    </submittedName>
</protein>
<reference evidence="2" key="1">
    <citation type="journal article" date="2014" name="Int. J. Syst. Evol. Microbiol.">
        <title>Complete genome sequence of Corynebacterium casei LMG S-19264T (=DSM 44701T), isolated from a smear-ripened cheese.</title>
        <authorList>
            <consortium name="US DOE Joint Genome Institute (JGI-PGF)"/>
            <person name="Walter F."/>
            <person name="Albersmeier A."/>
            <person name="Kalinowski J."/>
            <person name="Ruckert C."/>
        </authorList>
    </citation>
    <scope>NUCLEOTIDE SEQUENCE</scope>
    <source>
        <strain evidence="2">CCM 7897</strain>
    </source>
</reference>
<dbReference type="Pfam" id="PF02538">
    <property type="entry name" value="Hydantoinase_B"/>
    <property type="match status" value="1"/>
</dbReference>
<dbReference type="Proteomes" id="UP000606044">
    <property type="component" value="Unassembled WGS sequence"/>
</dbReference>
<dbReference type="GO" id="GO:0017168">
    <property type="term" value="F:5-oxoprolinase (ATP-hydrolyzing) activity"/>
    <property type="evidence" value="ECO:0007669"/>
    <property type="project" value="TreeGrafter"/>
</dbReference>
<dbReference type="InterPro" id="IPR045079">
    <property type="entry name" value="Oxoprolinase-like"/>
</dbReference>
<dbReference type="PANTHER" id="PTHR11365">
    <property type="entry name" value="5-OXOPROLINASE RELATED"/>
    <property type="match status" value="1"/>
</dbReference>
<sequence length="649" mass="68263">MLERAAPQRRVSLATAAVIREALSSIVSEMRRSMVRSSYSSIIYEGYDFSCVLIDGKGRLIAESGEDHPFHIIPVAGAIERALKVHGSIDPEDLLLHNDPYTGGTHLNDIAVIWPVHAQGRPVFYVVVRSHWGDVGGMSPGSLNGAATDILQEGLRLNYLKVARSGDCEVMRMIFDNVRATREAISDFHSVLGICRVAERRLRDLAAKYGLETVEDAGEDILDAAHRRMSAAIAALPEGTYRHVGYLDGNGSTPHPLRVDVALTVRDGHLEADFSGSSAMVSAPLNAGPAIAPTSVLTVVKSFLDPSGPITSGTLRAITVKLPDGSIVNARAPAPCGGLNEVRFACDAAVMGALGKVVPERMTGDVRGTSNHTYIGSRDFIFYEYPSGGTGAWGDSDGNAAVRAFNEGENVSIQSTEVLETVYPLRILKNEIRPDSGGPGRHRGGCGLVREVEVLADDARLSVLSDRNIVPPAGVNGGASGAPNRYTVRRAGETFLPSAFPGKIANFPLLPGDVVVMESSGGGGCGDPLARAKGPLAADLADGYVSEAGAAPYRSAPPRARLSVDPALDDAACRLAPDLATALDAAPGNLIELAADLGPAIRLWVRAVSADLPAGTIAVPARFAAEGALRIRRLSTFAPMAEPSARSPS</sequence>
<dbReference type="GO" id="GO:0005829">
    <property type="term" value="C:cytosol"/>
    <property type="evidence" value="ECO:0007669"/>
    <property type="project" value="TreeGrafter"/>
</dbReference>
<evidence type="ECO:0000313" key="2">
    <source>
        <dbReference type="EMBL" id="GGF50244.1"/>
    </source>
</evidence>
<dbReference type="AlphaFoldDB" id="A0A917BM91"/>
<dbReference type="PANTHER" id="PTHR11365:SF23">
    <property type="entry name" value="HYPOTHETICAL 5-OXOPROLINASE (EUROFUNG)-RELATED"/>
    <property type="match status" value="1"/>
</dbReference>
<organism evidence="2 3">
    <name type="scientific">Azorhizobium oxalatiphilum</name>
    <dbReference type="NCBI Taxonomy" id="980631"/>
    <lineage>
        <taxon>Bacteria</taxon>
        <taxon>Pseudomonadati</taxon>
        <taxon>Pseudomonadota</taxon>
        <taxon>Alphaproteobacteria</taxon>
        <taxon>Hyphomicrobiales</taxon>
        <taxon>Xanthobacteraceae</taxon>
        <taxon>Azorhizobium</taxon>
    </lineage>
</organism>
<dbReference type="EMBL" id="BMCT01000001">
    <property type="protein sequence ID" value="GGF50244.1"/>
    <property type="molecule type" value="Genomic_DNA"/>
</dbReference>
<name>A0A917BM91_9HYPH</name>
<dbReference type="RefSeq" id="WP_188575421.1">
    <property type="nucleotide sequence ID" value="NZ_BMCT01000001.1"/>
</dbReference>
<keyword evidence="3" id="KW-1185">Reference proteome</keyword>
<evidence type="ECO:0000259" key="1">
    <source>
        <dbReference type="Pfam" id="PF02538"/>
    </source>
</evidence>
<feature type="domain" description="Hydantoinase B/oxoprolinase" evidence="1">
    <location>
        <begin position="15"/>
        <end position="528"/>
    </location>
</feature>
<dbReference type="InterPro" id="IPR003692">
    <property type="entry name" value="Hydantoinase_B"/>
</dbReference>
<dbReference type="GO" id="GO:0006749">
    <property type="term" value="P:glutathione metabolic process"/>
    <property type="evidence" value="ECO:0007669"/>
    <property type="project" value="TreeGrafter"/>
</dbReference>
<accession>A0A917BM91</accession>
<reference evidence="2" key="2">
    <citation type="submission" date="2020-09" db="EMBL/GenBank/DDBJ databases">
        <authorList>
            <person name="Sun Q."/>
            <person name="Sedlacek I."/>
        </authorList>
    </citation>
    <scope>NUCLEOTIDE SEQUENCE</scope>
    <source>
        <strain evidence="2">CCM 7897</strain>
    </source>
</reference>
<evidence type="ECO:0000313" key="3">
    <source>
        <dbReference type="Proteomes" id="UP000606044"/>
    </source>
</evidence>
<gene>
    <name evidence="2" type="ORF">GCM10007301_06980</name>
</gene>
<proteinExistence type="predicted"/>
<comment type="caution">
    <text evidence="2">The sequence shown here is derived from an EMBL/GenBank/DDBJ whole genome shotgun (WGS) entry which is preliminary data.</text>
</comment>